<evidence type="ECO:0000313" key="1">
    <source>
        <dbReference type="EMBL" id="EAQ79514.1"/>
    </source>
</evidence>
<comment type="caution">
    <text evidence="1">The sequence shown here is derived from an EMBL/GenBank/DDBJ whole genome shotgun (WGS) entry which is preliminary data.</text>
</comment>
<dbReference type="STRING" id="314230.DSM3645_03523"/>
<sequence length="30" mass="3610">MPTIWATATFRPITNRTWLLPTLIAWPRRE</sequence>
<dbReference type="HOGENOM" id="CLU_3402317_0_0_0"/>
<organism evidence="1 2">
    <name type="scientific">Blastopirellula marina DSM 3645</name>
    <dbReference type="NCBI Taxonomy" id="314230"/>
    <lineage>
        <taxon>Bacteria</taxon>
        <taxon>Pseudomonadati</taxon>
        <taxon>Planctomycetota</taxon>
        <taxon>Planctomycetia</taxon>
        <taxon>Pirellulales</taxon>
        <taxon>Pirellulaceae</taxon>
        <taxon>Blastopirellula</taxon>
    </lineage>
</organism>
<dbReference type="AlphaFoldDB" id="A3ZW18"/>
<proteinExistence type="predicted"/>
<evidence type="ECO:0000313" key="2">
    <source>
        <dbReference type="Proteomes" id="UP000004358"/>
    </source>
</evidence>
<name>A3ZW18_9BACT</name>
<gene>
    <name evidence="1" type="ORF">DSM3645_03523</name>
</gene>
<reference evidence="1 2" key="1">
    <citation type="submission" date="2006-02" db="EMBL/GenBank/DDBJ databases">
        <authorList>
            <person name="Amann R."/>
            <person name="Ferriera S."/>
            <person name="Johnson J."/>
            <person name="Kravitz S."/>
            <person name="Halpern A."/>
            <person name="Remington K."/>
            <person name="Beeson K."/>
            <person name="Tran B."/>
            <person name="Rogers Y.-H."/>
            <person name="Friedman R."/>
            <person name="Venter J.C."/>
        </authorList>
    </citation>
    <scope>NUCLEOTIDE SEQUENCE [LARGE SCALE GENOMIC DNA]</scope>
    <source>
        <strain evidence="1 2">DSM 3645</strain>
    </source>
</reference>
<protein>
    <submittedName>
        <fullName evidence="1">Uncharacterized protein</fullName>
    </submittedName>
</protein>
<dbReference type="EMBL" id="AANZ01000014">
    <property type="protein sequence ID" value="EAQ79514.1"/>
    <property type="molecule type" value="Genomic_DNA"/>
</dbReference>
<dbReference type="Proteomes" id="UP000004358">
    <property type="component" value="Unassembled WGS sequence"/>
</dbReference>
<accession>A3ZW18</accession>